<dbReference type="AlphaFoldDB" id="A0AA97AHT2"/>
<sequence length="770" mass="84037">MVKPVFRKQFWAKTWKKISAKAWVSISAKKSQTKRSRRPAYAAEMPIEGVNESTNTPTADRERSSSPPNRPPQQPQPAPEQTGKPWRWSLIWLAALGVLGGMGTAALIWLVSLPPQIDCRDPARLTLDMERLYCAQEAAQSGDLSKLIDSMTKLGQWKPDHPLYKEAQRLIGEWSEQVFRHAIRKVEQGDLKGAEAAISHIPQTAPIHADAQKALTRWRKYSREAADIYAKAQTALKKRDWSGVSQQIVQLAEFERDHWQLEKGADFLARQLGTEKQAWQVLSRAQKLAASGTPQQIGAAIPLAQQVPAKTYAAEAAKVNLKQWSQKLVALGTQKWQKGDRAGAVATLKLAPNVVNTPEIEDLYKFSHAYKLANSALSQDWTPKVGHLLNLTEAIAALAQVKPASPFYSQAQAHKKDWQAQMKDLIQLKYASATAGLGQQSTLKLAIGQAKQIDADQPRRLQAQSLIAYWEQEAQRLEDRPILDQAIQFAKAGSISDLKAAIAQAGEIALGRALRVKAQTYIAMWRSQIQTLEDQPKLDRAWELARQGKLGEAIAAASGIQAGRSLYRQAQSAISDWRYQQVVDAQIARDQPILDRAASLAETGNLAAAIDVASQIEPGRALYGRAQSSIDQWQDQLNPPPISEPTIPSSDGFDPLEAIPTEAPWLQEPTPPAPQGATSFPTPTLQTSPTNPLPTNSPAPPATYEPYLQPNPTTPADGSTDGPTNGTTDGTTDGAPTPMGGPASPPIEQVPPPPVEPLPPEPLDVLPPAP</sequence>
<feature type="compositionally biased region" description="Pro residues" evidence="1">
    <location>
        <begin position="68"/>
        <end position="78"/>
    </location>
</feature>
<feature type="transmembrane region" description="Helical" evidence="2">
    <location>
        <begin position="90"/>
        <end position="111"/>
    </location>
</feature>
<name>A0AA97AHT2_9CYAN</name>
<dbReference type="PANTHER" id="PTHR24216:SF65">
    <property type="entry name" value="PAXILLIN-LIKE PROTEIN 1"/>
    <property type="match status" value="1"/>
</dbReference>
<evidence type="ECO:0000313" key="3">
    <source>
        <dbReference type="EMBL" id="WNZ24869.1"/>
    </source>
</evidence>
<dbReference type="EMBL" id="CP053586">
    <property type="protein sequence ID" value="WNZ24869.1"/>
    <property type="molecule type" value="Genomic_DNA"/>
</dbReference>
<accession>A0AA97AHT2</accession>
<feature type="compositionally biased region" description="Pro residues" evidence="1">
    <location>
        <begin position="691"/>
        <end position="703"/>
    </location>
</feature>
<evidence type="ECO:0000256" key="2">
    <source>
        <dbReference type="SAM" id="Phobius"/>
    </source>
</evidence>
<evidence type="ECO:0000256" key="1">
    <source>
        <dbReference type="SAM" id="MobiDB-lite"/>
    </source>
</evidence>
<keyword evidence="2" id="KW-0472">Membrane</keyword>
<gene>
    <name evidence="3" type="ORF">HJG54_19785</name>
</gene>
<proteinExistence type="predicted"/>
<keyword evidence="2" id="KW-1133">Transmembrane helix</keyword>
<feature type="compositionally biased region" description="Low complexity" evidence="1">
    <location>
        <begin position="717"/>
        <end position="742"/>
    </location>
</feature>
<protein>
    <recommendedName>
        <fullName evidence="4">Chromosome segregation ATPase</fullName>
    </recommendedName>
</protein>
<feature type="region of interest" description="Disordered" evidence="1">
    <location>
        <begin position="27"/>
        <end position="83"/>
    </location>
</feature>
<feature type="compositionally biased region" description="Low complexity" evidence="1">
    <location>
        <begin position="681"/>
        <end position="690"/>
    </location>
</feature>
<dbReference type="RefSeq" id="WP_316430868.1">
    <property type="nucleotide sequence ID" value="NZ_CP053586.1"/>
</dbReference>
<dbReference type="PANTHER" id="PTHR24216">
    <property type="entry name" value="PAXILLIN-RELATED"/>
    <property type="match status" value="1"/>
</dbReference>
<evidence type="ECO:0008006" key="4">
    <source>
        <dbReference type="Google" id="ProtNLM"/>
    </source>
</evidence>
<feature type="region of interest" description="Disordered" evidence="1">
    <location>
        <begin position="633"/>
        <end position="770"/>
    </location>
</feature>
<feature type="compositionally biased region" description="Pro residues" evidence="1">
    <location>
        <begin position="743"/>
        <end position="770"/>
    </location>
</feature>
<reference evidence="3" key="1">
    <citation type="submission" date="2020-05" db="EMBL/GenBank/DDBJ databases">
        <authorList>
            <person name="Zhu T."/>
            <person name="Keshari N."/>
            <person name="Lu X."/>
        </authorList>
    </citation>
    <scope>NUCLEOTIDE SEQUENCE</scope>
    <source>
        <strain evidence="3">NK1-12</strain>
    </source>
</reference>
<organism evidence="3">
    <name type="scientific">Leptolyngbya sp. NK1-12</name>
    <dbReference type="NCBI Taxonomy" id="2547451"/>
    <lineage>
        <taxon>Bacteria</taxon>
        <taxon>Bacillati</taxon>
        <taxon>Cyanobacteriota</taxon>
        <taxon>Cyanophyceae</taxon>
        <taxon>Leptolyngbyales</taxon>
        <taxon>Leptolyngbyaceae</taxon>
        <taxon>Leptolyngbya group</taxon>
        <taxon>Leptolyngbya</taxon>
    </lineage>
</organism>
<keyword evidence="2" id="KW-0812">Transmembrane</keyword>